<accession>A0A377UX58</accession>
<dbReference type="AlphaFoldDB" id="A0A377UX58"/>
<reference evidence="1 2" key="1">
    <citation type="submission" date="2018-06" db="EMBL/GenBank/DDBJ databases">
        <authorList>
            <consortium name="Pathogen Informatics"/>
            <person name="Doyle S."/>
        </authorList>
    </citation>
    <scope>NUCLEOTIDE SEQUENCE [LARGE SCALE GENOMIC DNA]</scope>
    <source>
        <strain evidence="1 2">NCTC13443</strain>
    </source>
</reference>
<dbReference type="Proteomes" id="UP000255518">
    <property type="component" value="Unassembled WGS sequence"/>
</dbReference>
<evidence type="ECO:0000313" key="1">
    <source>
        <dbReference type="EMBL" id="STT02587.1"/>
    </source>
</evidence>
<dbReference type="EMBL" id="UGKT01000001">
    <property type="protein sequence ID" value="STT02587.1"/>
    <property type="molecule type" value="Genomic_DNA"/>
</dbReference>
<sequence>MPDINPQNIKELRALVEQQLQYTLCVSLNKATHGDIFNAVALAIRHFQQDHFLLSRSGNVKNVKRAFTICRWSFYWDSRCVITF</sequence>
<evidence type="ECO:0000313" key="2">
    <source>
        <dbReference type="Proteomes" id="UP000255518"/>
    </source>
</evidence>
<name>A0A377UX58_KLEPN</name>
<protein>
    <submittedName>
        <fullName evidence="1">Glycogen phosphorylase</fullName>
    </submittedName>
</protein>
<organism evidence="1 2">
    <name type="scientific">Klebsiella pneumoniae</name>
    <dbReference type="NCBI Taxonomy" id="573"/>
    <lineage>
        <taxon>Bacteria</taxon>
        <taxon>Pseudomonadati</taxon>
        <taxon>Pseudomonadota</taxon>
        <taxon>Gammaproteobacteria</taxon>
        <taxon>Enterobacterales</taxon>
        <taxon>Enterobacteriaceae</taxon>
        <taxon>Klebsiella/Raoultella group</taxon>
        <taxon>Klebsiella</taxon>
        <taxon>Klebsiella pneumoniae complex</taxon>
    </lineage>
</organism>
<proteinExistence type="predicted"/>
<gene>
    <name evidence="1" type="ORF">NCTC13443_02941</name>
</gene>